<reference evidence="2" key="1">
    <citation type="submission" date="2020-12" db="EMBL/GenBank/DDBJ databases">
        <title>Metabolic potential, ecology and presence of endohyphal bacteria is reflected in genomic diversity of Mucoromycotina.</title>
        <authorList>
            <person name="Muszewska A."/>
            <person name="Okrasinska A."/>
            <person name="Steczkiewicz K."/>
            <person name="Drgas O."/>
            <person name="Orlowska M."/>
            <person name="Perlinska-Lenart U."/>
            <person name="Aleksandrzak-Piekarczyk T."/>
            <person name="Szatraj K."/>
            <person name="Zielenkiewicz U."/>
            <person name="Pilsyk S."/>
            <person name="Malc E."/>
            <person name="Mieczkowski P."/>
            <person name="Kruszewska J.S."/>
            <person name="Biernat P."/>
            <person name="Pawlowska J."/>
        </authorList>
    </citation>
    <scope>NUCLEOTIDE SEQUENCE</scope>
    <source>
        <strain evidence="2">WA0000067209</strain>
    </source>
</reference>
<dbReference type="OrthoDB" id="3141857at2759"/>
<dbReference type="AlphaFoldDB" id="A0A8H7PUS6"/>
<keyword evidence="1" id="KW-0812">Transmembrane</keyword>
<sequence length="113" mass="12502">MSGFLAPTSKNLFKFLSVDSELFPLLGIYGVTFGVAGYMLGQKAHDIHPEKNVRMAAKDSHPWQSNDPNATFKYKFHKFGDPNGQTLLAPGAMTEHTVQVHASKDSIPKQLWA</sequence>
<gene>
    <name evidence="2" type="ORF">INT43_003655</name>
</gene>
<dbReference type="EMBL" id="JAEPQZ010000006">
    <property type="protein sequence ID" value="KAG2179869.1"/>
    <property type="molecule type" value="Genomic_DNA"/>
</dbReference>
<keyword evidence="1" id="KW-0472">Membrane</keyword>
<feature type="transmembrane region" description="Helical" evidence="1">
    <location>
        <begin position="22"/>
        <end position="41"/>
    </location>
</feature>
<protein>
    <submittedName>
        <fullName evidence="2">Uncharacterized protein</fullName>
    </submittedName>
</protein>
<comment type="caution">
    <text evidence="2">The sequence shown here is derived from an EMBL/GenBank/DDBJ whole genome shotgun (WGS) entry which is preliminary data.</text>
</comment>
<dbReference type="Proteomes" id="UP000654370">
    <property type="component" value="Unassembled WGS sequence"/>
</dbReference>
<dbReference type="PANTHER" id="PTHR40466">
    <property type="entry name" value="EXPRESSED PROTEIN"/>
    <property type="match status" value="1"/>
</dbReference>
<evidence type="ECO:0000256" key="1">
    <source>
        <dbReference type="SAM" id="Phobius"/>
    </source>
</evidence>
<proteinExistence type="predicted"/>
<evidence type="ECO:0000313" key="3">
    <source>
        <dbReference type="Proteomes" id="UP000654370"/>
    </source>
</evidence>
<organism evidence="2 3">
    <name type="scientific">Mortierella isabellina</name>
    <name type="common">Filamentous fungus</name>
    <name type="synonym">Umbelopsis isabellina</name>
    <dbReference type="NCBI Taxonomy" id="91625"/>
    <lineage>
        <taxon>Eukaryota</taxon>
        <taxon>Fungi</taxon>
        <taxon>Fungi incertae sedis</taxon>
        <taxon>Mucoromycota</taxon>
        <taxon>Mucoromycotina</taxon>
        <taxon>Umbelopsidomycetes</taxon>
        <taxon>Umbelopsidales</taxon>
        <taxon>Umbelopsidaceae</taxon>
        <taxon>Umbelopsis</taxon>
    </lineage>
</organism>
<name>A0A8H7PUS6_MORIS</name>
<keyword evidence="3" id="KW-1185">Reference proteome</keyword>
<accession>A0A8H7PUS6</accession>
<keyword evidence="1" id="KW-1133">Transmembrane helix</keyword>
<dbReference type="InterPro" id="IPR039965">
    <property type="entry name" value="C3H7.08c"/>
</dbReference>
<evidence type="ECO:0000313" key="2">
    <source>
        <dbReference type="EMBL" id="KAG2179869.1"/>
    </source>
</evidence>
<dbReference type="PANTHER" id="PTHR40466:SF1">
    <property type="entry name" value="FUNGAL PROTEIN"/>
    <property type="match status" value="1"/>
</dbReference>